<gene>
    <name evidence="1" type="ORF">RFN29_13025</name>
</gene>
<evidence type="ECO:0000313" key="2">
    <source>
        <dbReference type="Proteomes" id="UP001271249"/>
    </source>
</evidence>
<accession>A0ABU4Z3A3</accession>
<reference evidence="1 2" key="1">
    <citation type="submission" date="2023-08" db="EMBL/GenBank/DDBJ databases">
        <title>Implementing the SeqCode for naming new Mesorhizobium species isolated from Vachellia karroo root nodules.</title>
        <authorList>
            <person name="Van Lill M."/>
        </authorList>
    </citation>
    <scope>NUCLEOTIDE SEQUENCE [LARGE SCALE GENOMIC DNA]</scope>
    <source>
        <strain evidence="1 2">VK22B</strain>
    </source>
</reference>
<dbReference type="RefSeq" id="WP_320226483.1">
    <property type="nucleotide sequence ID" value="NZ_JAVIJB010000008.1"/>
</dbReference>
<proteinExistence type="predicted"/>
<sequence length="101" mass="11394">MRVNGEFSVAIWIARCRTIVTGYPRWQFRNRGLVGPDVTVLIRMKRDHQTVRDFLIAPAHEAQSALGMLKADNGVRLDAFLFASLDPVVEMARRESISAIP</sequence>
<protein>
    <submittedName>
        <fullName evidence="1">Uncharacterized protein</fullName>
    </submittedName>
</protein>
<keyword evidence="2" id="KW-1185">Reference proteome</keyword>
<name>A0ABU4Z3A3_9HYPH</name>
<evidence type="ECO:0000313" key="1">
    <source>
        <dbReference type="EMBL" id="MDX8492502.1"/>
    </source>
</evidence>
<dbReference type="Proteomes" id="UP001271249">
    <property type="component" value="Unassembled WGS sequence"/>
</dbReference>
<organism evidence="1 2">
    <name type="scientific">Mesorhizobium captivum</name>
    <dbReference type="NCBI Taxonomy" id="3072319"/>
    <lineage>
        <taxon>Bacteria</taxon>
        <taxon>Pseudomonadati</taxon>
        <taxon>Pseudomonadota</taxon>
        <taxon>Alphaproteobacteria</taxon>
        <taxon>Hyphomicrobiales</taxon>
        <taxon>Phyllobacteriaceae</taxon>
        <taxon>Mesorhizobium</taxon>
    </lineage>
</organism>
<dbReference type="EMBL" id="JAVIJC010000011">
    <property type="protein sequence ID" value="MDX8492502.1"/>
    <property type="molecule type" value="Genomic_DNA"/>
</dbReference>
<comment type="caution">
    <text evidence="1">The sequence shown here is derived from an EMBL/GenBank/DDBJ whole genome shotgun (WGS) entry which is preliminary data.</text>
</comment>